<protein>
    <recommendedName>
        <fullName evidence="3">Maturase K</fullName>
    </recommendedName>
</protein>
<dbReference type="EMBL" id="BPLR01018797">
    <property type="protein sequence ID" value="GIZ02316.1"/>
    <property type="molecule type" value="Genomic_DNA"/>
</dbReference>
<gene>
    <name evidence="1" type="ORF">CEXT_428091</name>
</gene>
<proteinExistence type="predicted"/>
<organism evidence="1 2">
    <name type="scientific">Caerostris extrusa</name>
    <name type="common">Bark spider</name>
    <name type="synonym">Caerostris bankana</name>
    <dbReference type="NCBI Taxonomy" id="172846"/>
    <lineage>
        <taxon>Eukaryota</taxon>
        <taxon>Metazoa</taxon>
        <taxon>Ecdysozoa</taxon>
        <taxon>Arthropoda</taxon>
        <taxon>Chelicerata</taxon>
        <taxon>Arachnida</taxon>
        <taxon>Araneae</taxon>
        <taxon>Araneomorphae</taxon>
        <taxon>Entelegynae</taxon>
        <taxon>Araneoidea</taxon>
        <taxon>Araneidae</taxon>
        <taxon>Caerostris</taxon>
    </lineage>
</organism>
<sequence>MLIYIATLDSLAGLQDSPLENILIQPVKSLVIRTHLDIYSTLVSMIDDHQTHRLQRFCSNREIFTSRWVVIQWQLIIITYHHHWIRTCSIDEQKHHRHGMHSIVVPNSTVSDHKHKTQPPKVIRDVIKLLFCTPLYFERTHPKGDFWEVRNLFQLQHNGRVLCLPDLTPH</sequence>
<comment type="caution">
    <text evidence="1">The sequence shown here is derived from an EMBL/GenBank/DDBJ whole genome shotgun (WGS) entry which is preliminary data.</text>
</comment>
<reference evidence="1 2" key="1">
    <citation type="submission" date="2021-06" db="EMBL/GenBank/DDBJ databases">
        <title>Caerostris extrusa draft genome.</title>
        <authorList>
            <person name="Kono N."/>
            <person name="Arakawa K."/>
        </authorList>
    </citation>
    <scope>NUCLEOTIDE SEQUENCE [LARGE SCALE GENOMIC DNA]</scope>
</reference>
<dbReference type="AlphaFoldDB" id="A0AAV4Y8Q9"/>
<dbReference type="Proteomes" id="UP001054945">
    <property type="component" value="Unassembled WGS sequence"/>
</dbReference>
<evidence type="ECO:0008006" key="3">
    <source>
        <dbReference type="Google" id="ProtNLM"/>
    </source>
</evidence>
<evidence type="ECO:0000313" key="1">
    <source>
        <dbReference type="EMBL" id="GIZ02316.1"/>
    </source>
</evidence>
<accession>A0AAV4Y8Q9</accession>
<evidence type="ECO:0000313" key="2">
    <source>
        <dbReference type="Proteomes" id="UP001054945"/>
    </source>
</evidence>
<name>A0AAV4Y8Q9_CAEEX</name>
<keyword evidence="2" id="KW-1185">Reference proteome</keyword>